<accession>A0A3Q9J503</accession>
<feature type="compositionally biased region" description="Low complexity" evidence="1">
    <location>
        <begin position="111"/>
        <end position="127"/>
    </location>
</feature>
<evidence type="ECO:0000256" key="1">
    <source>
        <dbReference type="SAM" id="MobiDB-lite"/>
    </source>
</evidence>
<protein>
    <submittedName>
        <fullName evidence="2">Uncharacterized protein</fullName>
    </submittedName>
</protein>
<evidence type="ECO:0000313" key="2">
    <source>
        <dbReference type="EMBL" id="AZS40303.1"/>
    </source>
</evidence>
<organism evidence="2 3">
    <name type="scientific">Microbacterium oxydans</name>
    <dbReference type="NCBI Taxonomy" id="82380"/>
    <lineage>
        <taxon>Bacteria</taxon>
        <taxon>Bacillati</taxon>
        <taxon>Actinomycetota</taxon>
        <taxon>Actinomycetes</taxon>
        <taxon>Micrococcales</taxon>
        <taxon>Microbacteriaceae</taxon>
        <taxon>Microbacterium</taxon>
    </lineage>
</organism>
<name>A0A3Q9J503_9MICO</name>
<gene>
    <name evidence="2" type="ORF">CVS54_01630</name>
</gene>
<dbReference type="KEGG" id="moy:CVS54_01630"/>
<feature type="compositionally biased region" description="Basic and acidic residues" evidence="1">
    <location>
        <begin position="130"/>
        <end position="143"/>
    </location>
</feature>
<dbReference type="Proteomes" id="UP000274841">
    <property type="component" value="Chromosome"/>
</dbReference>
<reference evidence="2 3" key="1">
    <citation type="submission" date="2018-08" db="EMBL/GenBank/DDBJ databases">
        <title>Microbacterium oxydans strain HG3.</title>
        <authorList>
            <person name="ORTET P."/>
        </authorList>
    </citation>
    <scope>NUCLEOTIDE SEQUENCE [LARGE SCALE GENOMIC DNA]</scope>
    <source>
        <strain evidence="2 3">HG3</strain>
    </source>
</reference>
<feature type="compositionally biased region" description="Basic and acidic residues" evidence="1">
    <location>
        <begin position="99"/>
        <end position="110"/>
    </location>
</feature>
<feature type="compositionally biased region" description="Low complexity" evidence="1">
    <location>
        <begin position="38"/>
        <end position="49"/>
    </location>
</feature>
<feature type="compositionally biased region" description="Basic residues" evidence="1">
    <location>
        <begin position="88"/>
        <end position="98"/>
    </location>
</feature>
<feature type="compositionally biased region" description="Basic and acidic residues" evidence="1">
    <location>
        <begin position="153"/>
        <end position="165"/>
    </location>
</feature>
<sequence length="254" mass="27669">MGRARHRVVGRGHLLGIARTGRAAVVRGGGYDTRAAWPGSPFHGPGPRRSGPRRRVRSRCADTGGGRVIDHGGRGALGSRDLRERGRDRRPRIRCVRRGSRDQEHVRREGATPAGARSRPPARPCGGRHPRGDDGLERRHAREWAQPPHRRQRCELRDRRRRDLLAHGPLRGRPLAARPAVARGPGGFRRAGDSGAERRPGWGDGSGGDADHPVREAERRGGSALSVRNGDTRRGSVAGGDARIRAVGRRLGGR</sequence>
<feature type="compositionally biased region" description="Basic and acidic residues" evidence="1">
    <location>
        <begin position="190"/>
        <end position="201"/>
    </location>
</feature>
<dbReference type="AlphaFoldDB" id="A0A3Q9J503"/>
<evidence type="ECO:0000313" key="3">
    <source>
        <dbReference type="Proteomes" id="UP000274841"/>
    </source>
</evidence>
<feature type="compositionally biased region" description="Basic and acidic residues" evidence="1">
    <location>
        <begin position="209"/>
        <end position="221"/>
    </location>
</feature>
<proteinExistence type="predicted"/>
<dbReference type="EMBL" id="CP031422">
    <property type="protein sequence ID" value="AZS40303.1"/>
    <property type="molecule type" value="Genomic_DNA"/>
</dbReference>
<feature type="compositionally biased region" description="Low complexity" evidence="1">
    <location>
        <begin position="168"/>
        <end position="183"/>
    </location>
</feature>
<feature type="region of interest" description="Disordered" evidence="1">
    <location>
        <begin position="35"/>
        <end position="254"/>
    </location>
</feature>